<name>A0AAP0IPV9_9MAGN</name>
<keyword evidence="5" id="KW-0472">Membrane</keyword>
<dbReference type="InterPro" id="IPR021940">
    <property type="entry name" value="CER1-like_C"/>
</dbReference>
<protein>
    <submittedName>
        <fullName evidence="8">Uncharacterized protein</fullName>
    </submittedName>
</protein>
<dbReference type="Proteomes" id="UP001419268">
    <property type="component" value="Unassembled WGS sequence"/>
</dbReference>
<evidence type="ECO:0000256" key="4">
    <source>
        <dbReference type="ARBA" id="ARBA00022989"/>
    </source>
</evidence>
<proteinExistence type="inferred from homology"/>
<accession>A0AAP0IPV9</accession>
<evidence type="ECO:0000256" key="2">
    <source>
        <dbReference type="ARBA" id="ARBA00009324"/>
    </source>
</evidence>
<evidence type="ECO:0000256" key="1">
    <source>
        <dbReference type="ARBA" id="ARBA00004141"/>
    </source>
</evidence>
<dbReference type="GO" id="GO:0005506">
    <property type="term" value="F:iron ion binding"/>
    <property type="evidence" value="ECO:0007669"/>
    <property type="project" value="InterPro"/>
</dbReference>
<keyword evidence="9" id="KW-1185">Reference proteome</keyword>
<feature type="domain" description="Fatty acid hydroxylase" evidence="6">
    <location>
        <begin position="137"/>
        <end position="272"/>
    </location>
</feature>
<dbReference type="InterPro" id="IPR050307">
    <property type="entry name" value="Sterol_Desaturase_Related"/>
</dbReference>
<dbReference type="GO" id="GO:0008610">
    <property type="term" value="P:lipid biosynthetic process"/>
    <property type="evidence" value="ECO:0007669"/>
    <property type="project" value="InterPro"/>
</dbReference>
<evidence type="ECO:0000256" key="3">
    <source>
        <dbReference type="ARBA" id="ARBA00022692"/>
    </source>
</evidence>
<evidence type="ECO:0000313" key="9">
    <source>
        <dbReference type="Proteomes" id="UP001419268"/>
    </source>
</evidence>
<gene>
    <name evidence="8" type="ORF">Scep_016595</name>
</gene>
<reference evidence="8 9" key="1">
    <citation type="submission" date="2024-01" db="EMBL/GenBank/DDBJ databases">
        <title>Genome assemblies of Stephania.</title>
        <authorList>
            <person name="Yang L."/>
        </authorList>
    </citation>
    <scope>NUCLEOTIDE SEQUENCE [LARGE SCALE GENOMIC DNA]</scope>
    <source>
        <strain evidence="8">JXDWG</strain>
        <tissue evidence="8">Leaf</tissue>
    </source>
</reference>
<dbReference type="PANTHER" id="PTHR11863">
    <property type="entry name" value="STEROL DESATURASE"/>
    <property type="match status" value="1"/>
</dbReference>
<evidence type="ECO:0000259" key="7">
    <source>
        <dbReference type="Pfam" id="PF12076"/>
    </source>
</evidence>
<comment type="subcellular location">
    <subcellularLocation>
        <location evidence="1">Membrane</location>
        <topology evidence="1">Multi-pass membrane protein</topology>
    </subcellularLocation>
</comment>
<dbReference type="AlphaFoldDB" id="A0AAP0IPV9"/>
<evidence type="ECO:0000313" key="8">
    <source>
        <dbReference type="EMBL" id="KAK9118502.1"/>
    </source>
</evidence>
<feature type="domain" description="Very-long-chain aldehyde decarbonylase CER1-like C-terminal" evidence="7">
    <location>
        <begin position="450"/>
        <end position="615"/>
    </location>
</feature>
<dbReference type="GO" id="GO:0016020">
    <property type="term" value="C:membrane"/>
    <property type="evidence" value="ECO:0007669"/>
    <property type="project" value="UniProtKB-SubCell"/>
</dbReference>
<comment type="caution">
    <text evidence="8">The sequence shown here is derived from an EMBL/GenBank/DDBJ whole genome shotgun (WGS) entry which is preliminary data.</text>
</comment>
<dbReference type="InterPro" id="IPR006694">
    <property type="entry name" value="Fatty_acid_hydroxylase"/>
</dbReference>
<dbReference type="Pfam" id="PF12076">
    <property type="entry name" value="CER1-like_C"/>
    <property type="match status" value="1"/>
</dbReference>
<comment type="similarity">
    <text evidence="2">Belongs to the sterol desaturase family.</text>
</comment>
<dbReference type="GO" id="GO:0016491">
    <property type="term" value="F:oxidoreductase activity"/>
    <property type="evidence" value="ECO:0007669"/>
    <property type="project" value="InterPro"/>
</dbReference>
<keyword evidence="3" id="KW-0812">Transmembrane</keyword>
<evidence type="ECO:0000259" key="6">
    <source>
        <dbReference type="Pfam" id="PF04116"/>
    </source>
</evidence>
<organism evidence="8 9">
    <name type="scientific">Stephania cephalantha</name>
    <dbReference type="NCBI Taxonomy" id="152367"/>
    <lineage>
        <taxon>Eukaryota</taxon>
        <taxon>Viridiplantae</taxon>
        <taxon>Streptophyta</taxon>
        <taxon>Embryophyta</taxon>
        <taxon>Tracheophyta</taxon>
        <taxon>Spermatophyta</taxon>
        <taxon>Magnoliopsida</taxon>
        <taxon>Ranunculales</taxon>
        <taxon>Menispermaceae</taxon>
        <taxon>Menispermoideae</taxon>
        <taxon>Cissampelideae</taxon>
        <taxon>Stephania</taxon>
    </lineage>
</organism>
<dbReference type="Pfam" id="PF04116">
    <property type="entry name" value="FA_hydroxylase"/>
    <property type="match status" value="1"/>
</dbReference>
<sequence>MMNGFDIRIKKKRTLCKLIQYLVLAPWVAHSTYSFISSQSEERDLSYLLIFPFLMWRVLHNQIWISFARYQTAKGNNRIVDKSIEFQQVDRESNWDDNIILSGVMLYVGRMTINGATNLPLWRGDGVILTILLHTGPVEFLYYWFHRALHHHFLYSRYHSHHHTSIVTEPITSVIHPFAELVMYMLLFAIPTLATISTGTKSIVALVGYITYIDFMNNLGHCNFEFVPTWLFELFPSLKYFMYTPSFHSLHHTKFRTNYSLFMPIYDYIYGTADKSSDSLYETSLKRQEESPNLVHLTHFTTIDSIYHSRLGFASWAASPYSSSRWYLKLLTWWSSTMLRWMLNHPIVVERHKLNQLNLQTWAVPRYKFHYGLPWEKEEINALIEEAILEVEKANVKVMSLGLLNQDQELNKHGALFIQKHPNMKLKVVDGSGLAVATVLHSIPKGTKQVFLHGNILSSKVIFAIVKALILDGVQVVTPCKDQVDILTLRFAPESQNNVILSTSYAHKVWLVGESLEKDEQGRAPKGTLFIPFSQFPIAQTRKDCVYYNTPAMKVPEALENMHSCENWLPRRVMSAWRVAGIVHALEGWNEHECGETLMEVEKVWTAALKHGFKPLYHIHA</sequence>
<dbReference type="EMBL" id="JBBNAG010000007">
    <property type="protein sequence ID" value="KAK9118502.1"/>
    <property type="molecule type" value="Genomic_DNA"/>
</dbReference>
<keyword evidence="4" id="KW-1133">Transmembrane helix</keyword>
<evidence type="ECO:0000256" key="5">
    <source>
        <dbReference type="ARBA" id="ARBA00023136"/>
    </source>
</evidence>